<accession>G7H2H0</accession>
<evidence type="ECO:0000313" key="2">
    <source>
        <dbReference type="Proteomes" id="UP000035088"/>
    </source>
</evidence>
<dbReference type="AlphaFoldDB" id="G7H2H0"/>
<dbReference type="RefSeq" id="WP_007322120.1">
    <property type="nucleotide sequence ID" value="NZ_BAEE01000050.1"/>
</dbReference>
<organism evidence="1 2">
    <name type="scientific">Gordonia araii NBRC 100433</name>
    <dbReference type="NCBI Taxonomy" id="1073574"/>
    <lineage>
        <taxon>Bacteria</taxon>
        <taxon>Bacillati</taxon>
        <taxon>Actinomycetota</taxon>
        <taxon>Actinomycetes</taxon>
        <taxon>Mycobacteriales</taxon>
        <taxon>Gordoniaceae</taxon>
        <taxon>Gordonia</taxon>
    </lineage>
</organism>
<dbReference type="Pfam" id="PF14108">
    <property type="entry name" value="ABA4-like"/>
    <property type="match status" value="1"/>
</dbReference>
<sequence length="161" mass="17660">MTHTAAEPVLHSPAGAAPLAPLGPTRGRVFAAMNASTAPIWLAMILAPRSRLTRLLVRRSVPLHAGFSVAYTGLLGAGMVRSRTRPDFRDPDVLRSQLVDGDVFLAAWSHYLTFDLLVGQWIWQDALTSGRTARIALFLTWMAGPAGHGWYLGQRWWGSRS</sequence>
<protein>
    <recommendedName>
        <fullName evidence="3">DUF4281 domain-containing protein</fullName>
    </recommendedName>
</protein>
<comment type="caution">
    <text evidence="1">The sequence shown here is derived from an EMBL/GenBank/DDBJ whole genome shotgun (WGS) entry which is preliminary data.</text>
</comment>
<gene>
    <name evidence="1" type="ORF">GOARA_050_01080</name>
</gene>
<dbReference type="EMBL" id="BAEE01000050">
    <property type="protein sequence ID" value="GAB10045.1"/>
    <property type="molecule type" value="Genomic_DNA"/>
</dbReference>
<dbReference type="InterPro" id="IPR025461">
    <property type="entry name" value="ABA4-like"/>
</dbReference>
<reference evidence="1 2" key="1">
    <citation type="submission" date="2011-11" db="EMBL/GenBank/DDBJ databases">
        <title>Whole genome shotgun sequence of Gordonia araii NBRC 100433.</title>
        <authorList>
            <person name="Yoshida Y."/>
            <person name="Hosoyama A."/>
            <person name="Tsuchikane K."/>
            <person name="Katsumata H."/>
            <person name="Yamazaki S."/>
            <person name="Fujita N."/>
        </authorList>
    </citation>
    <scope>NUCLEOTIDE SEQUENCE [LARGE SCALE GENOMIC DNA]</scope>
    <source>
        <strain evidence="1 2">NBRC 100433</strain>
    </source>
</reference>
<proteinExistence type="predicted"/>
<name>G7H2H0_9ACTN</name>
<dbReference type="OrthoDB" id="345237at2"/>
<dbReference type="STRING" id="1073574.GOARA_050_01080"/>
<dbReference type="Proteomes" id="UP000035088">
    <property type="component" value="Unassembled WGS sequence"/>
</dbReference>
<evidence type="ECO:0000313" key="1">
    <source>
        <dbReference type="EMBL" id="GAB10045.1"/>
    </source>
</evidence>
<keyword evidence="2" id="KW-1185">Reference proteome</keyword>
<evidence type="ECO:0008006" key="3">
    <source>
        <dbReference type="Google" id="ProtNLM"/>
    </source>
</evidence>